<proteinExistence type="predicted"/>
<organism evidence="1 2">
    <name type="scientific">Brassica napus</name>
    <name type="common">Rape</name>
    <dbReference type="NCBI Taxonomy" id="3708"/>
    <lineage>
        <taxon>Eukaryota</taxon>
        <taxon>Viridiplantae</taxon>
        <taxon>Streptophyta</taxon>
        <taxon>Embryophyta</taxon>
        <taxon>Tracheophyta</taxon>
        <taxon>Spermatophyta</taxon>
        <taxon>Magnoliopsida</taxon>
        <taxon>eudicotyledons</taxon>
        <taxon>Gunneridae</taxon>
        <taxon>Pentapetalae</taxon>
        <taxon>rosids</taxon>
        <taxon>malvids</taxon>
        <taxon>Brassicales</taxon>
        <taxon>Brassicaceae</taxon>
        <taxon>Brassiceae</taxon>
        <taxon>Brassica</taxon>
    </lineage>
</organism>
<comment type="caution">
    <text evidence="1">The sequence shown here is derived from an EMBL/GenBank/DDBJ whole genome shotgun (WGS) entry which is preliminary data.</text>
</comment>
<dbReference type="InterPro" id="IPR005662">
    <property type="entry name" value="GTPase_Era-like"/>
</dbReference>
<dbReference type="PANTHER" id="PTHR42698">
    <property type="entry name" value="GTPASE ERA"/>
    <property type="match status" value="1"/>
</dbReference>
<dbReference type="EMBL" id="JAGKQM010000018">
    <property type="protein sequence ID" value="KAH0862993.1"/>
    <property type="molecule type" value="Genomic_DNA"/>
</dbReference>
<dbReference type="Proteomes" id="UP000824890">
    <property type="component" value="Unassembled WGS sequence"/>
</dbReference>
<gene>
    <name evidence="1" type="ORF">HID58_080204</name>
</gene>
<sequence>MKGTFMILGLEGSGVKDFSHYLMDQAVKKPWEIQFTMNEEVMKNISLEVVRERLLDHEVPYGMKHRLVDWRRDQ</sequence>
<protein>
    <submittedName>
        <fullName evidence="1">Uncharacterized protein</fullName>
    </submittedName>
</protein>
<dbReference type="PANTHER" id="PTHR42698:SF1">
    <property type="entry name" value="GTPASE ERA, MITOCHONDRIAL"/>
    <property type="match status" value="1"/>
</dbReference>
<keyword evidence="2" id="KW-1185">Reference proteome</keyword>
<reference evidence="1 2" key="1">
    <citation type="submission" date="2021-05" db="EMBL/GenBank/DDBJ databases">
        <title>Genome Assembly of Synthetic Allotetraploid Brassica napus Reveals Homoeologous Exchanges between Subgenomes.</title>
        <authorList>
            <person name="Davis J.T."/>
        </authorList>
    </citation>
    <scope>NUCLEOTIDE SEQUENCE [LARGE SCALE GENOMIC DNA]</scope>
    <source>
        <strain evidence="2">cv. Da-Ae</strain>
        <tissue evidence="1">Seedling</tissue>
    </source>
</reference>
<evidence type="ECO:0000313" key="1">
    <source>
        <dbReference type="EMBL" id="KAH0862993.1"/>
    </source>
</evidence>
<evidence type="ECO:0000313" key="2">
    <source>
        <dbReference type="Proteomes" id="UP000824890"/>
    </source>
</evidence>
<accession>A0ABQ7Y6T0</accession>
<name>A0ABQ7Y6T0_BRANA</name>